<evidence type="ECO:0000256" key="8">
    <source>
        <dbReference type="ARBA" id="ARBA00093256"/>
    </source>
</evidence>
<comment type="subcellular location">
    <subcellularLocation>
        <location evidence="11">Plastid</location>
        <location evidence="11">Chloroplast</location>
    </subcellularLocation>
</comment>
<feature type="region of interest" description="Disordered" evidence="12">
    <location>
        <begin position="62"/>
        <end position="83"/>
    </location>
</feature>
<gene>
    <name evidence="13" type="ORF">POBO1169_LOCUS16196</name>
</gene>
<dbReference type="GO" id="GO:0000162">
    <property type="term" value="P:L-tryptophan biosynthetic process"/>
    <property type="evidence" value="ECO:0007669"/>
    <property type="project" value="TreeGrafter"/>
</dbReference>
<evidence type="ECO:0000256" key="2">
    <source>
        <dbReference type="ARBA" id="ARBA00005133"/>
    </source>
</evidence>
<dbReference type="Pfam" id="PF00977">
    <property type="entry name" value="His_biosynth"/>
    <property type="match status" value="1"/>
</dbReference>
<evidence type="ECO:0000256" key="5">
    <source>
        <dbReference type="ARBA" id="ARBA00022605"/>
    </source>
</evidence>
<protein>
    <recommendedName>
        <fullName evidence="9 11">1-(5-phosphoribosyl)-5-[(5-phosphoribosylamino)methylideneamino] imidazole-4-carboxamide isomerase HISN3, chloroplastic</fullName>
        <ecNumber evidence="4 11">5.3.1.16</ecNumber>
    </recommendedName>
    <alternativeName>
        <fullName evidence="11">5-proFAR isomerase</fullName>
    </alternativeName>
    <alternativeName>
        <fullName evidence="11">Phosphoribosylformimino-5-aminoimidazole carboxamide ribotide isomerase</fullName>
    </alternativeName>
</protein>
<keyword evidence="7 11" id="KW-0413">Isomerase</keyword>
<dbReference type="GO" id="GO:0003949">
    <property type="term" value="F:1-(5-phosphoribosyl)-5-[(5-phosphoribosylamino)methylideneamino]imidazole-4-carboxamide isomerase activity"/>
    <property type="evidence" value="ECO:0007669"/>
    <property type="project" value="UniProtKB-EC"/>
</dbReference>
<evidence type="ECO:0000256" key="1">
    <source>
        <dbReference type="ARBA" id="ARBA00001959"/>
    </source>
</evidence>
<comment type="cofactor">
    <cofactor evidence="1">
        <name>Na(+)</name>
        <dbReference type="ChEBI" id="CHEBI:29101"/>
    </cofactor>
</comment>
<reference evidence="13" key="1">
    <citation type="submission" date="2021-01" db="EMBL/GenBank/DDBJ databases">
        <authorList>
            <person name="Corre E."/>
            <person name="Pelletier E."/>
            <person name="Niang G."/>
            <person name="Scheremetjew M."/>
            <person name="Finn R."/>
            <person name="Kale V."/>
            <person name="Holt S."/>
            <person name="Cochrane G."/>
            <person name="Meng A."/>
            <person name="Brown T."/>
            <person name="Cohen L."/>
        </authorList>
    </citation>
    <scope>NUCLEOTIDE SEQUENCE</scope>
    <source>
        <strain evidence="13">CCMP722</strain>
    </source>
</reference>
<evidence type="ECO:0000256" key="7">
    <source>
        <dbReference type="ARBA" id="ARBA00023235"/>
    </source>
</evidence>
<evidence type="ECO:0000313" key="13">
    <source>
        <dbReference type="EMBL" id="CAD8683020.1"/>
    </source>
</evidence>
<dbReference type="InterPro" id="IPR011060">
    <property type="entry name" value="RibuloseP-bd_barrel"/>
</dbReference>
<dbReference type="InterPro" id="IPR006062">
    <property type="entry name" value="His_biosynth"/>
</dbReference>
<keyword evidence="5 10" id="KW-0028">Amino-acid biosynthesis</keyword>
<dbReference type="Gene3D" id="3.20.20.70">
    <property type="entry name" value="Aldolase class I"/>
    <property type="match status" value="1"/>
</dbReference>
<keyword evidence="11" id="KW-0934">Plastid</keyword>
<dbReference type="InterPro" id="IPR011858">
    <property type="entry name" value="His6/HISN3"/>
</dbReference>
<comment type="pathway">
    <text evidence="2 11">Amino-acid biosynthesis; L-histidine biosynthesis; L-histidine from 5-phospho-alpha-D-ribose 1-diphosphate: step 4/9.</text>
</comment>
<comment type="similarity">
    <text evidence="3 10">Belongs to the HisA/HisF family.</text>
</comment>
<accession>A0A7S0WT45</accession>
<dbReference type="CDD" id="cd04723">
    <property type="entry name" value="HisA_HisF"/>
    <property type="match status" value="1"/>
</dbReference>
<dbReference type="EC" id="5.3.1.16" evidence="4 11"/>
<dbReference type="SUPFAM" id="SSF51366">
    <property type="entry name" value="Ribulose-phoshate binding barrel"/>
    <property type="match status" value="1"/>
</dbReference>
<name>A0A7S0WT45_9CHLO</name>
<dbReference type="GO" id="GO:0000105">
    <property type="term" value="P:L-histidine biosynthetic process"/>
    <property type="evidence" value="ECO:0007669"/>
    <property type="project" value="UniProtKB-UniPathway"/>
</dbReference>
<evidence type="ECO:0000256" key="11">
    <source>
        <dbReference type="RuleBase" id="RU364022"/>
    </source>
</evidence>
<evidence type="ECO:0000256" key="6">
    <source>
        <dbReference type="ARBA" id="ARBA00023102"/>
    </source>
</evidence>
<evidence type="ECO:0000256" key="12">
    <source>
        <dbReference type="SAM" id="MobiDB-lite"/>
    </source>
</evidence>
<evidence type="ECO:0000256" key="10">
    <source>
        <dbReference type="RuleBase" id="RU003657"/>
    </source>
</evidence>
<evidence type="ECO:0000256" key="4">
    <source>
        <dbReference type="ARBA" id="ARBA00012550"/>
    </source>
</evidence>
<dbReference type="PANTHER" id="PTHR43090">
    <property type="entry name" value="1-(5-PHOSPHORIBOSYL)-5-[(5-PHOSPHORIBOSYLAMINO)METHYLIDENEAMINO] IMIDAZOLE-4-CARBOXAMIDE ISOMERASE"/>
    <property type="match status" value="1"/>
</dbReference>
<dbReference type="FunFam" id="3.20.20.70:FF:000110">
    <property type="entry name" value="1-(5-phosphoribosyl)-5-[(5-phosphoribosylamino)methylideneamino] imidazole-4-carboxamide isomerase, chloroplastic"/>
    <property type="match status" value="1"/>
</dbReference>
<evidence type="ECO:0000256" key="9">
    <source>
        <dbReference type="ARBA" id="ARBA00093606"/>
    </source>
</evidence>
<dbReference type="UniPathway" id="UPA00031">
    <property type="reaction ID" value="UER00009"/>
</dbReference>
<dbReference type="InterPro" id="IPR044524">
    <property type="entry name" value="Isoase_HisA-like"/>
</dbReference>
<dbReference type="InterPro" id="IPR013785">
    <property type="entry name" value="Aldolase_TIM"/>
</dbReference>
<dbReference type="PANTHER" id="PTHR43090:SF2">
    <property type="entry name" value="1-(5-PHOSPHORIBOSYL)-5-[(5-PHOSPHORIBOSYLAMINO)METHYLIDENEAMINO] IMIDAZOLE-4-CARBOXAMIDE ISOMERASE"/>
    <property type="match status" value="1"/>
</dbReference>
<dbReference type="EMBL" id="HBFA01032170">
    <property type="protein sequence ID" value="CAD8683020.1"/>
    <property type="molecule type" value="Transcribed_RNA"/>
</dbReference>
<sequence length="304" mass="32995">MASLTKAFHAAAFQRRAKSATLHRGTRTICSASGARPARESVEFRPCIDLHKGKVKQIVGSSLKDLPSNDKPTNDEPETNFETEKSSAEFAELYMKDKLTGGHVIMLSADDETKKAAFDALQAYPGGLQVGGGIRTDNAAQYLEAGASHVIVTSYVFREGKLDRQRLKELVAEVGKDNLVLDLSCRKQDGVYKVVTDRWQVFSDFVLTKQSLAELAESADELLVHGVDVEGMKLGIDEELVALLGDISPLPVTYAGGARSLEDLERVRVAGRNMVDVTIGSALDLFGGSLPYADVVAWHQSNGR</sequence>
<dbReference type="AlphaFoldDB" id="A0A7S0WT45"/>
<keyword evidence="11" id="KW-0150">Chloroplast</keyword>
<organism evidence="13">
    <name type="scientific">Pyramimonas obovata</name>
    <dbReference type="NCBI Taxonomy" id="1411642"/>
    <lineage>
        <taxon>Eukaryota</taxon>
        <taxon>Viridiplantae</taxon>
        <taxon>Chlorophyta</taxon>
        <taxon>Pyramimonadophyceae</taxon>
        <taxon>Pyramimonadales</taxon>
        <taxon>Pyramimonadaceae</taxon>
        <taxon>Pyramimonas</taxon>
        <taxon>Pyramimonas incertae sedis</taxon>
    </lineage>
</organism>
<dbReference type="NCBIfam" id="TIGR02129">
    <property type="entry name" value="hisA_euk"/>
    <property type="match status" value="1"/>
</dbReference>
<evidence type="ECO:0000256" key="3">
    <source>
        <dbReference type="ARBA" id="ARBA00009667"/>
    </source>
</evidence>
<keyword evidence="6 10" id="KW-0368">Histidine biosynthesis</keyword>
<comment type="catalytic activity">
    <reaction evidence="8">
        <text>1-(5-phospho-beta-D-ribosyl)-5-[(5-phospho-beta-D-ribosylamino)methylideneamino]imidazole-4-carboxamide = 5-[(5-phospho-1-deoxy-D-ribulos-1-ylimino)methylamino]-1-(5-phospho-beta-D-ribosyl)imidazole-4-carboxamide</text>
        <dbReference type="Rhea" id="RHEA:15469"/>
        <dbReference type="ChEBI" id="CHEBI:58435"/>
        <dbReference type="ChEBI" id="CHEBI:58525"/>
        <dbReference type="EC" id="5.3.1.16"/>
    </reaction>
    <physiologicalReaction direction="left-to-right" evidence="8">
        <dbReference type="Rhea" id="RHEA:15470"/>
    </physiologicalReaction>
</comment>
<dbReference type="GO" id="GO:0009507">
    <property type="term" value="C:chloroplast"/>
    <property type="evidence" value="ECO:0007669"/>
    <property type="project" value="UniProtKB-SubCell"/>
</dbReference>
<proteinExistence type="inferred from homology"/>